<dbReference type="Proteomes" id="UP000008841">
    <property type="component" value="Chromosome"/>
</dbReference>
<protein>
    <submittedName>
        <fullName evidence="2">Uncharacterized protein</fullName>
    </submittedName>
</protein>
<dbReference type="AlphaFoldDB" id="B3ED09"/>
<dbReference type="KEGG" id="cli:Clim_1374"/>
<dbReference type="OrthoDB" id="598507at2"/>
<dbReference type="HOGENOM" id="CLU_196593_0_0_10"/>
<dbReference type="EMBL" id="CP001097">
    <property type="protein sequence ID" value="ACD90434.1"/>
    <property type="molecule type" value="Genomic_DNA"/>
</dbReference>
<dbReference type="STRING" id="290315.Clim_1374"/>
<evidence type="ECO:0000313" key="3">
    <source>
        <dbReference type="Proteomes" id="UP000008841"/>
    </source>
</evidence>
<evidence type="ECO:0000313" key="2">
    <source>
        <dbReference type="EMBL" id="ACD90434.1"/>
    </source>
</evidence>
<organism evidence="2 3">
    <name type="scientific">Chlorobium limicola (strain DSM 245 / NBRC 103803 / 6330)</name>
    <dbReference type="NCBI Taxonomy" id="290315"/>
    <lineage>
        <taxon>Bacteria</taxon>
        <taxon>Pseudomonadati</taxon>
        <taxon>Chlorobiota</taxon>
        <taxon>Chlorobiia</taxon>
        <taxon>Chlorobiales</taxon>
        <taxon>Chlorobiaceae</taxon>
        <taxon>Chlorobium/Pelodictyon group</taxon>
        <taxon>Chlorobium</taxon>
    </lineage>
</organism>
<name>B3ED09_CHLL2</name>
<reference evidence="2 3" key="1">
    <citation type="submission" date="2008-05" db="EMBL/GenBank/DDBJ databases">
        <title>Complete sequence of Chlorobium limicola DSM 245.</title>
        <authorList>
            <consortium name="US DOE Joint Genome Institute"/>
            <person name="Lucas S."/>
            <person name="Copeland A."/>
            <person name="Lapidus A."/>
            <person name="Glavina del Rio T."/>
            <person name="Dalin E."/>
            <person name="Tice H."/>
            <person name="Bruce D."/>
            <person name="Goodwin L."/>
            <person name="Pitluck S."/>
            <person name="Schmutz J."/>
            <person name="Larimer F."/>
            <person name="Land M."/>
            <person name="Hauser L."/>
            <person name="Kyrpides N."/>
            <person name="Ovchinnikova G."/>
            <person name="Zhao F."/>
            <person name="Li T."/>
            <person name="Liu Z."/>
            <person name="Overmann J."/>
            <person name="Bryant D.A."/>
            <person name="Richardson P."/>
        </authorList>
    </citation>
    <scope>NUCLEOTIDE SEQUENCE [LARGE SCALE GENOMIC DNA]</scope>
    <source>
        <strain evidence="3">DSM 245 / NBRC 103803 / 6330</strain>
    </source>
</reference>
<sequence length="79" mass="7847" precursor="true">MLKDAAAAAGGAILLTPLGMPFVMHGVAGMLIGGAGLFIADSLMKQVVEVMNNQSGTPETPDEGSGLVHLDVTGPDGGQ</sequence>
<proteinExistence type="predicted"/>
<dbReference type="RefSeq" id="WP_012466311.1">
    <property type="nucleotide sequence ID" value="NC_010803.1"/>
</dbReference>
<evidence type="ECO:0000256" key="1">
    <source>
        <dbReference type="SAM" id="MobiDB-lite"/>
    </source>
</evidence>
<feature type="region of interest" description="Disordered" evidence="1">
    <location>
        <begin position="53"/>
        <end position="79"/>
    </location>
</feature>
<accession>B3ED09</accession>
<gene>
    <name evidence="2" type="ordered locus">Clim_1374</name>
</gene>